<dbReference type="PIRSF" id="PIRSF001092">
    <property type="entry name" value="Alpha-L-fucosidase"/>
    <property type="match status" value="1"/>
</dbReference>
<evidence type="ECO:0000313" key="9">
    <source>
        <dbReference type="EMBL" id="ERL64778.1"/>
    </source>
</evidence>
<comment type="function">
    <text evidence="1">Alpha-L-fucosidase is responsible for hydrolyzing the alpha-1,6-linked fucose joined to the reducing-end N-acetylglucosamine of the carbohydrate moieties of glycoproteins.</text>
</comment>
<dbReference type="EMBL" id="KI271592">
    <property type="protein sequence ID" value="ERL64778.1"/>
    <property type="molecule type" value="Genomic_DNA"/>
</dbReference>
<proteinExistence type="inferred from homology"/>
<dbReference type="GO" id="GO:0005764">
    <property type="term" value="C:lysosome"/>
    <property type="evidence" value="ECO:0007669"/>
    <property type="project" value="TreeGrafter"/>
</dbReference>
<organism evidence="9 10">
    <name type="scientific">Schleiferilactobacillus shenzhenensis LY-73</name>
    <dbReference type="NCBI Taxonomy" id="1231336"/>
    <lineage>
        <taxon>Bacteria</taxon>
        <taxon>Bacillati</taxon>
        <taxon>Bacillota</taxon>
        <taxon>Bacilli</taxon>
        <taxon>Lactobacillales</taxon>
        <taxon>Lactobacillaceae</taxon>
        <taxon>Schleiferilactobacillus</taxon>
    </lineage>
</organism>
<keyword evidence="6" id="KW-0326">Glycosidase</keyword>
<dbReference type="GO" id="GO:0006004">
    <property type="term" value="P:fucose metabolic process"/>
    <property type="evidence" value="ECO:0007669"/>
    <property type="project" value="InterPro"/>
</dbReference>
<protein>
    <recommendedName>
        <fullName evidence="3">alpha-L-fucosidase</fullName>
        <ecNumber evidence="3">3.2.1.51</ecNumber>
    </recommendedName>
</protein>
<dbReference type="Gene3D" id="3.20.20.80">
    <property type="entry name" value="Glycosidases"/>
    <property type="match status" value="1"/>
</dbReference>
<evidence type="ECO:0000256" key="6">
    <source>
        <dbReference type="ARBA" id="ARBA00023295"/>
    </source>
</evidence>
<sequence length="434" mass="49170">MSEKTQWYQDARFGMFIHWGLYSLIGVDEWIKSINQMSDESYDQLVDKFTASQFDPDAWAAEAKKAGMKYAILTAKHHDGFCLFDSQLTDYKSTNSPAGRDLVREFLTAFRKAGIKVGLYYSLLDWHHPDYPHFGDAFHPQRNNEAAKDVPRNFQNYLDYMHGQIKELLTNYGKLDIMWFDFSYPKMAGSVWQPEKIMAMIHQYQPDMLIDNRMEGSGSNYGTILDEHPSPYAGDFASPEQMIPPRPITNAVGAPVPWEACITMNKHWGYNAADDHFKSPKLIVRALTECVSKGGNLILNVGPTPLGTFSEPTKQLLEGIGQWMQVNGESVYGCSTAGLEKPEWGRYTRRGNTIYAHIQDESISAFPIAGLNGKVERMTLLRDGTEVKPTTFWSLAAFSEYMYIFLHQDVTDGYPLPDDIDTVVRIDLKADASA</sequence>
<dbReference type="eggNOG" id="COG3669">
    <property type="taxonomic scope" value="Bacteria"/>
</dbReference>
<evidence type="ECO:0000256" key="4">
    <source>
        <dbReference type="ARBA" id="ARBA00022729"/>
    </source>
</evidence>
<dbReference type="GO" id="GO:0004560">
    <property type="term" value="F:alpha-L-fucosidase activity"/>
    <property type="evidence" value="ECO:0007669"/>
    <property type="project" value="InterPro"/>
</dbReference>
<dbReference type="GO" id="GO:0016139">
    <property type="term" value="P:glycoside catabolic process"/>
    <property type="evidence" value="ECO:0007669"/>
    <property type="project" value="TreeGrafter"/>
</dbReference>
<dbReference type="Proteomes" id="UP000030647">
    <property type="component" value="Unassembled WGS sequence"/>
</dbReference>
<dbReference type="EC" id="3.2.1.51" evidence="3"/>
<dbReference type="AlphaFoldDB" id="U4TS97"/>
<evidence type="ECO:0000256" key="7">
    <source>
        <dbReference type="PIRSR" id="PIRSR001092-1"/>
    </source>
</evidence>
<gene>
    <name evidence="9" type="ORF">L248_0555</name>
</gene>
<dbReference type="InterPro" id="IPR017853">
    <property type="entry name" value="GH"/>
</dbReference>
<comment type="similarity">
    <text evidence="2">Belongs to the glycosyl hydrolase 29 family.</text>
</comment>
<evidence type="ECO:0000256" key="5">
    <source>
        <dbReference type="ARBA" id="ARBA00022801"/>
    </source>
</evidence>
<accession>U4TS97</accession>
<dbReference type="PANTHER" id="PTHR10030">
    <property type="entry name" value="ALPHA-L-FUCOSIDASE"/>
    <property type="match status" value="1"/>
</dbReference>
<dbReference type="PANTHER" id="PTHR10030:SF37">
    <property type="entry name" value="ALPHA-L-FUCOSIDASE-RELATED"/>
    <property type="match status" value="1"/>
</dbReference>
<evidence type="ECO:0000256" key="2">
    <source>
        <dbReference type="ARBA" id="ARBA00007951"/>
    </source>
</evidence>
<dbReference type="SUPFAM" id="SSF51445">
    <property type="entry name" value="(Trans)glycosidases"/>
    <property type="match status" value="1"/>
</dbReference>
<keyword evidence="5" id="KW-0378">Hydrolase</keyword>
<reference evidence="10" key="1">
    <citation type="journal article" date="2013" name="Genome Announc.">
        <title>Whole-Genome Sequencing of Lactobacillus shenzhenensis Strain LY-73T.</title>
        <authorList>
            <person name="Lin Z."/>
            <person name="Liu Z."/>
            <person name="Yang R."/>
            <person name="Zou Y."/>
            <person name="Wan D."/>
            <person name="Chen J."/>
            <person name="Guo M."/>
            <person name="Zhao J."/>
            <person name="Fang C."/>
            <person name="Yang R."/>
            <person name="Liu F."/>
        </authorList>
    </citation>
    <scope>NUCLEOTIDE SEQUENCE [LARGE SCALE GENOMIC DNA]</scope>
    <source>
        <strain evidence="10">LY-73</strain>
    </source>
</reference>
<evidence type="ECO:0000256" key="1">
    <source>
        <dbReference type="ARBA" id="ARBA00004071"/>
    </source>
</evidence>
<dbReference type="PRINTS" id="PR00741">
    <property type="entry name" value="GLHYDRLASE29"/>
</dbReference>
<evidence type="ECO:0000259" key="8">
    <source>
        <dbReference type="Pfam" id="PF01120"/>
    </source>
</evidence>
<dbReference type="STRING" id="1231336.L248_0555"/>
<dbReference type="InterPro" id="IPR000933">
    <property type="entry name" value="Glyco_hydro_29"/>
</dbReference>
<dbReference type="InterPro" id="IPR016286">
    <property type="entry name" value="FUC_metazoa-typ"/>
</dbReference>
<dbReference type="Pfam" id="PF01120">
    <property type="entry name" value="Alpha_L_fucos"/>
    <property type="match status" value="1"/>
</dbReference>
<keyword evidence="10" id="KW-1185">Reference proteome</keyword>
<evidence type="ECO:0000313" key="10">
    <source>
        <dbReference type="Proteomes" id="UP000030647"/>
    </source>
</evidence>
<dbReference type="RefSeq" id="WP_022529888.1">
    <property type="nucleotide sequence ID" value="NZ_KI271592.1"/>
</dbReference>
<dbReference type="HOGENOM" id="CLU_002934_0_2_9"/>
<name>U4TS97_9LACO</name>
<keyword evidence="4" id="KW-0732">Signal</keyword>
<dbReference type="SMART" id="SM00812">
    <property type="entry name" value="Alpha_L_fucos"/>
    <property type="match status" value="1"/>
</dbReference>
<feature type="domain" description="Glycoside hydrolase family 29 N-terminal" evidence="8">
    <location>
        <begin position="5"/>
        <end position="329"/>
    </location>
</feature>
<evidence type="ECO:0000256" key="3">
    <source>
        <dbReference type="ARBA" id="ARBA00012662"/>
    </source>
</evidence>
<feature type="site" description="May be important for catalysis" evidence="7">
    <location>
        <position position="261"/>
    </location>
</feature>
<dbReference type="InterPro" id="IPR057739">
    <property type="entry name" value="Glyco_hydro_29_N"/>
</dbReference>